<proteinExistence type="predicted"/>
<gene>
    <name evidence="1" type="ORF">JOD64_005487</name>
</gene>
<keyword evidence="2" id="KW-1185">Reference proteome</keyword>
<evidence type="ECO:0000313" key="1">
    <source>
        <dbReference type="EMBL" id="MBM7494265.1"/>
    </source>
</evidence>
<dbReference type="RefSeq" id="WP_204944864.1">
    <property type="nucleotide sequence ID" value="NZ_JAFBBP010000001.1"/>
</dbReference>
<accession>A0ABS2M1D2</accession>
<name>A0ABS2M1D2_9ACTN</name>
<evidence type="ECO:0000313" key="2">
    <source>
        <dbReference type="Proteomes" id="UP000764837"/>
    </source>
</evidence>
<reference evidence="1 2" key="1">
    <citation type="submission" date="2021-01" db="EMBL/GenBank/DDBJ databases">
        <title>Sequencing the genomes of 1000 actinobacteria strains.</title>
        <authorList>
            <person name="Klenk H.-P."/>
        </authorList>
    </citation>
    <scope>NUCLEOTIDE SEQUENCE [LARGE SCALE GENOMIC DNA]</scope>
    <source>
        <strain evidence="1 2">DSM 100204</strain>
    </source>
</reference>
<sequence length="115" mass="12787">MTDADAVLRIADLRRACLMLLDAAESRFGPQIQLSQLSVDHYWNVDLRAAFAMVPRPELEIDCGQSSDDLAELSSLLQRDPEDVVSLWHDIAHVSGLLRLLAYLDLPDSGEVRGN</sequence>
<dbReference type="EMBL" id="JAFBBP010000001">
    <property type="protein sequence ID" value="MBM7494265.1"/>
    <property type="molecule type" value="Genomic_DNA"/>
</dbReference>
<organism evidence="1 2">
    <name type="scientific">Micromonospora luteifusca</name>
    <dbReference type="NCBI Taxonomy" id="709860"/>
    <lineage>
        <taxon>Bacteria</taxon>
        <taxon>Bacillati</taxon>
        <taxon>Actinomycetota</taxon>
        <taxon>Actinomycetes</taxon>
        <taxon>Micromonosporales</taxon>
        <taxon>Micromonosporaceae</taxon>
        <taxon>Micromonospora</taxon>
    </lineage>
</organism>
<protein>
    <submittedName>
        <fullName evidence="1">Uncharacterized protein</fullName>
    </submittedName>
</protein>
<dbReference type="Proteomes" id="UP000764837">
    <property type="component" value="Unassembled WGS sequence"/>
</dbReference>
<comment type="caution">
    <text evidence="1">The sequence shown here is derived from an EMBL/GenBank/DDBJ whole genome shotgun (WGS) entry which is preliminary data.</text>
</comment>